<dbReference type="GO" id="GO:0006313">
    <property type="term" value="P:DNA transposition"/>
    <property type="evidence" value="ECO:0007669"/>
    <property type="project" value="InterPro"/>
</dbReference>
<reference evidence="2 3" key="1">
    <citation type="submission" date="2018-02" db="EMBL/GenBank/DDBJ databases">
        <title>Distribution and characterization of Shiga toxin converting temperate phage carried by Shigella flexneri in Hispaniola.</title>
        <authorList>
            <person name="Fogolari M."/>
            <person name="Mavian C."/>
            <person name="Angeletti S."/>
            <person name="Salemi M."/>
            <person name="Lampel K.A."/>
            <person name="Maurelli A.T."/>
        </authorList>
    </citation>
    <scope>NUCLEOTIDE SEQUENCE [LARGE SCALE GENOMIC DNA]</scope>
    <source>
        <strain evidence="2 3">BS979</strain>
    </source>
</reference>
<accession>A0A2S8CX72</accession>
<gene>
    <name evidence="2" type="ORF">C5K18_31835</name>
</gene>
<dbReference type="InterPro" id="IPR003346">
    <property type="entry name" value="Transposase_20"/>
</dbReference>
<sequence>DLTRFEHPRQLMSWFGITPSEYSSGGSRHQGSITKAGNSYARKLLVEAAWSYRHPARI</sequence>
<dbReference type="PANTHER" id="PTHR33055">
    <property type="entry name" value="TRANSPOSASE FOR INSERTION SEQUENCE ELEMENT IS1111A"/>
    <property type="match status" value="1"/>
</dbReference>
<dbReference type="GO" id="GO:0004803">
    <property type="term" value="F:transposase activity"/>
    <property type="evidence" value="ECO:0007669"/>
    <property type="project" value="InterPro"/>
</dbReference>
<evidence type="ECO:0000313" key="3">
    <source>
        <dbReference type="Proteomes" id="UP000238186"/>
    </source>
</evidence>
<proteinExistence type="predicted"/>
<comment type="caution">
    <text evidence="2">The sequence shown here is derived from an EMBL/GenBank/DDBJ whole genome shotgun (WGS) entry which is preliminary data.</text>
</comment>
<dbReference type="InterPro" id="IPR047650">
    <property type="entry name" value="Transpos_IS110"/>
</dbReference>
<evidence type="ECO:0000259" key="1">
    <source>
        <dbReference type="Pfam" id="PF02371"/>
    </source>
</evidence>
<dbReference type="EMBL" id="PUGT01000868">
    <property type="protein sequence ID" value="PQM90128.1"/>
    <property type="molecule type" value="Genomic_DNA"/>
</dbReference>
<dbReference type="GO" id="GO:0003677">
    <property type="term" value="F:DNA binding"/>
    <property type="evidence" value="ECO:0007669"/>
    <property type="project" value="InterPro"/>
</dbReference>
<evidence type="ECO:0000313" key="2">
    <source>
        <dbReference type="EMBL" id="PQM90128.1"/>
    </source>
</evidence>
<feature type="non-terminal residue" evidence="2">
    <location>
        <position position="58"/>
    </location>
</feature>
<dbReference type="AlphaFoldDB" id="A0A2S8CX72"/>
<protein>
    <submittedName>
        <fullName evidence="2">IS110 family transposase</fullName>
    </submittedName>
</protein>
<dbReference type="PANTHER" id="PTHR33055:SF3">
    <property type="entry name" value="PUTATIVE TRANSPOSASE FOR IS117-RELATED"/>
    <property type="match status" value="1"/>
</dbReference>
<feature type="non-terminal residue" evidence="2">
    <location>
        <position position="1"/>
    </location>
</feature>
<feature type="domain" description="Transposase IS116/IS110/IS902 C-terminal" evidence="1">
    <location>
        <begin position="1"/>
        <end position="52"/>
    </location>
</feature>
<organism evidence="2 3">
    <name type="scientific">Shigella dysenteriae</name>
    <dbReference type="NCBI Taxonomy" id="622"/>
    <lineage>
        <taxon>Bacteria</taxon>
        <taxon>Pseudomonadati</taxon>
        <taxon>Pseudomonadota</taxon>
        <taxon>Gammaproteobacteria</taxon>
        <taxon>Enterobacterales</taxon>
        <taxon>Enterobacteriaceae</taxon>
        <taxon>Shigella</taxon>
    </lineage>
</organism>
<name>A0A2S8CX72_SHIDY</name>
<dbReference type="Proteomes" id="UP000238186">
    <property type="component" value="Unassembled WGS sequence"/>
</dbReference>
<dbReference type="Pfam" id="PF02371">
    <property type="entry name" value="Transposase_20"/>
    <property type="match status" value="1"/>
</dbReference>